<reference evidence="3" key="2">
    <citation type="submission" date="2020-09" db="EMBL/GenBank/DDBJ databases">
        <authorList>
            <person name="Sun Q."/>
            <person name="Ohkuma M."/>
        </authorList>
    </citation>
    <scope>NUCLEOTIDE SEQUENCE</scope>
    <source>
        <strain evidence="3">JCM 4369</strain>
    </source>
</reference>
<dbReference type="AlphaFoldDB" id="A0A918IJK2"/>
<organism evidence="3 4">
    <name type="scientific">Streptomyces filipinensis</name>
    <dbReference type="NCBI Taxonomy" id="66887"/>
    <lineage>
        <taxon>Bacteria</taxon>
        <taxon>Bacillati</taxon>
        <taxon>Actinomycetota</taxon>
        <taxon>Actinomycetes</taxon>
        <taxon>Kitasatosporales</taxon>
        <taxon>Streptomycetaceae</taxon>
        <taxon>Streptomyces</taxon>
    </lineage>
</organism>
<evidence type="ECO:0000313" key="4">
    <source>
        <dbReference type="Proteomes" id="UP000618795"/>
    </source>
</evidence>
<accession>A0A918IJK2</accession>
<dbReference type="EMBL" id="BMTD01000030">
    <property type="protein sequence ID" value="GGV26519.1"/>
    <property type="molecule type" value="Genomic_DNA"/>
</dbReference>
<evidence type="ECO:0000259" key="2">
    <source>
        <dbReference type="Pfam" id="PF00875"/>
    </source>
</evidence>
<dbReference type="InterPro" id="IPR014729">
    <property type="entry name" value="Rossmann-like_a/b/a_fold"/>
</dbReference>
<dbReference type="Gene3D" id="3.40.50.620">
    <property type="entry name" value="HUPs"/>
    <property type="match status" value="1"/>
</dbReference>
<gene>
    <name evidence="3" type="ORF">GCM10010260_78610</name>
</gene>
<dbReference type="Proteomes" id="UP000618795">
    <property type="component" value="Unassembled WGS sequence"/>
</dbReference>
<dbReference type="SUPFAM" id="SSF52425">
    <property type="entry name" value="Cryptochrome/photolyase, N-terminal domain"/>
    <property type="match status" value="1"/>
</dbReference>
<evidence type="ECO:0000256" key="1">
    <source>
        <dbReference type="SAM" id="MobiDB-lite"/>
    </source>
</evidence>
<dbReference type="InterPro" id="IPR036155">
    <property type="entry name" value="Crypto/Photolyase_N_sf"/>
</dbReference>
<feature type="compositionally biased region" description="Basic and acidic residues" evidence="1">
    <location>
        <begin position="109"/>
        <end position="122"/>
    </location>
</feature>
<reference evidence="3" key="1">
    <citation type="journal article" date="2014" name="Int. J. Syst. Evol. Microbiol.">
        <title>Complete genome sequence of Corynebacterium casei LMG S-19264T (=DSM 44701T), isolated from a smear-ripened cheese.</title>
        <authorList>
            <consortium name="US DOE Joint Genome Institute (JGI-PGF)"/>
            <person name="Walter F."/>
            <person name="Albersmeier A."/>
            <person name="Kalinowski J."/>
            <person name="Ruckert C."/>
        </authorList>
    </citation>
    <scope>NUCLEOTIDE SEQUENCE</scope>
    <source>
        <strain evidence="3">JCM 4369</strain>
    </source>
</reference>
<keyword evidence="4" id="KW-1185">Reference proteome</keyword>
<feature type="region of interest" description="Disordered" evidence="1">
    <location>
        <begin position="76"/>
        <end position="122"/>
    </location>
</feature>
<proteinExistence type="predicted"/>
<sequence length="122" mass="12824">MRVSVVLFISDLRLHGHPPLRAALAAVDTVVPLFVRDRAVAAAGFATPKRSAFLTPGGGGAPARDAPVVMIEARSVLRPPPLPPGQGPPGALRDASPGRRTRRPGPLRPRRDVPGGPERGER</sequence>
<dbReference type="Pfam" id="PF00875">
    <property type="entry name" value="DNA_photolyase"/>
    <property type="match status" value="1"/>
</dbReference>
<feature type="compositionally biased region" description="Pro residues" evidence="1">
    <location>
        <begin position="78"/>
        <end position="87"/>
    </location>
</feature>
<feature type="domain" description="Photolyase/cryptochrome alpha/beta" evidence="2">
    <location>
        <begin position="4"/>
        <end position="54"/>
    </location>
</feature>
<protein>
    <recommendedName>
        <fullName evidence="2">Photolyase/cryptochrome alpha/beta domain-containing protein</fullName>
    </recommendedName>
</protein>
<evidence type="ECO:0000313" key="3">
    <source>
        <dbReference type="EMBL" id="GGV26519.1"/>
    </source>
</evidence>
<name>A0A918IJK2_9ACTN</name>
<dbReference type="InterPro" id="IPR006050">
    <property type="entry name" value="DNA_photolyase_N"/>
</dbReference>
<comment type="caution">
    <text evidence="3">The sequence shown here is derived from an EMBL/GenBank/DDBJ whole genome shotgun (WGS) entry which is preliminary data.</text>
</comment>